<organism evidence="1 2">
    <name type="scientific">Antarcticirhabdus aurantiaca</name>
    <dbReference type="NCBI Taxonomy" id="2606717"/>
    <lineage>
        <taxon>Bacteria</taxon>
        <taxon>Pseudomonadati</taxon>
        <taxon>Pseudomonadota</taxon>
        <taxon>Alphaproteobacteria</taxon>
        <taxon>Hyphomicrobiales</taxon>
        <taxon>Aurantimonadaceae</taxon>
        <taxon>Antarcticirhabdus</taxon>
    </lineage>
</organism>
<accession>A0ACD4NRT0</accession>
<protein>
    <submittedName>
        <fullName evidence="1">Uncharacterized protein</fullName>
    </submittedName>
</protein>
<dbReference type="Proteomes" id="UP001163223">
    <property type="component" value="Chromosome"/>
</dbReference>
<sequence length="237" mass="25825">MAEGAGPIRAAPPARRTRLRILAGLPPWILWVLCILLVTPVLINVPGDPEPWERWLYFAVLAAVTFYPILLPVFAGFEKRARRRNEVGKARTFRRAIWVIFGLAAGVVVALAAVMYANQPPPMRAEQRIEEELSTAIAAHDLDALRRLVEGGVDVEFPLFGDGTPATLAGLHQAWPLLLYLIEKGADPDKATMTGWTARSLLDEAPPPPGEGDDARAYRRLREMLGSPGQGSAPPAG</sequence>
<proteinExistence type="predicted"/>
<gene>
    <name evidence="1" type="ORF">OXU80_05290</name>
</gene>
<evidence type="ECO:0000313" key="2">
    <source>
        <dbReference type="Proteomes" id="UP001163223"/>
    </source>
</evidence>
<evidence type="ECO:0000313" key="1">
    <source>
        <dbReference type="EMBL" id="WAJ29646.1"/>
    </source>
</evidence>
<keyword evidence="2" id="KW-1185">Reference proteome</keyword>
<dbReference type="EMBL" id="CP113520">
    <property type="protein sequence ID" value="WAJ29646.1"/>
    <property type="molecule type" value="Genomic_DNA"/>
</dbReference>
<name>A0ACD4NRT0_9HYPH</name>
<reference evidence="1" key="1">
    <citation type="submission" date="2022-11" db="EMBL/GenBank/DDBJ databases">
        <title>beta-Carotene-producing bacterium, Jeongeuplla avenae sp. nov., alleviates the salt stress of Arabidopsis seedlings.</title>
        <authorList>
            <person name="Jiang L."/>
            <person name="Lee J."/>
        </authorList>
    </citation>
    <scope>NUCLEOTIDE SEQUENCE</scope>
    <source>
        <strain evidence="1">DY_R2A_6</strain>
    </source>
</reference>